<reference evidence="1" key="1">
    <citation type="submission" date="2020-08" db="EMBL/GenBank/DDBJ databases">
        <title>Genetic determinants of drug resistance in non-typhoid Salmonella enterica isolates in Russia.</title>
        <authorList>
            <person name="Kuleshov K.V."/>
            <person name="Pavlova A.S."/>
            <person name="Mikhaylova Y.V."/>
            <person name="Yanushevich Y.G."/>
            <person name="Speranskaya A."/>
            <person name="Podkolzin A.T."/>
        </authorList>
    </citation>
    <scope>NUCLEOTIDE SEQUENCE</scope>
    <source>
        <strain evidence="1">SLR1_7697</strain>
    </source>
</reference>
<organism evidence="1">
    <name type="scientific">Salmonella enterica</name>
    <name type="common">Salmonella choleraesuis</name>
    <dbReference type="NCBI Taxonomy" id="28901"/>
    <lineage>
        <taxon>Bacteria</taxon>
        <taxon>Pseudomonadati</taxon>
        <taxon>Pseudomonadota</taxon>
        <taxon>Gammaproteobacteria</taxon>
        <taxon>Enterobacterales</taxon>
        <taxon>Enterobacteriaceae</taxon>
        <taxon>Salmonella</taxon>
    </lineage>
</organism>
<dbReference type="AlphaFoldDB" id="A0A7G9CG16"/>
<protein>
    <submittedName>
        <fullName evidence="1">Uncharacterized protein</fullName>
    </submittedName>
</protein>
<gene>
    <name evidence="1" type="ORF">H9L34_08280</name>
</gene>
<dbReference type="RefSeq" id="WP_139764007.1">
    <property type="nucleotide sequence ID" value="NZ_BAABTQ010000005.1"/>
</dbReference>
<accession>A0A7G9CG16</accession>
<sequence>MEIFIEVLSIHLKNKNDAGNKMIKVIKTDKKEASQKPNVSETNKLKNGIIKTYIIHKCIRYIEKDNSPSTRKKESEKNVLNTSFLTIDITIIIPPQKLTNGYTY</sequence>
<dbReference type="EMBL" id="CP060508">
    <property type="protein sequence ID" value="QNL60747.1"/>
    <property type="molecule type" value="Genomic_DNA"/>
</dbReference>
<evidence type="ECO:0000313" key="1">
    <source>
        <dbReference type="EMBL" id="QNL60747.1"/>
    </source>
</evidence>
<name>A0A7G9CG16_SALER</name>
<proteinExistence type="predicted"/>